<comment type="caution">
    <text evidence="1">The sequence shown here is derived from an EMBL/GenBank/DDBJ whole genome shotgun (WGS) entry which is preliminary data.</text>
</comment>
<reference evidence="1 2" key="1">
    <citation type="submission" date="2024-04" db="EMBL/GenBank/DDBJ databases">
        <title>Three lactobacilli isolated from voided urine samples from females with type 2 diabetes.</title>
        <authorList>
            <person name="Kula A."/>
            <person name="Stegman N."/>
            <person name="Putonti C."/>
        </authorList>
    </citation>
    <scope>NUCLEOTIDE SEQUENCE [LARGE SCALE GENOMIC DNA]</scope>
    <source>
        <strain evidence="1 2">1855</strain>
    </source>
</reference>
<name>A0ABU9FHA7_LACJE</name>
<dbReference type="Proteomes" id="UP001385848">
    <property type="component" value="Unassembled WGS sequence"/>
</dbReference>
<sequence length="101" mass="11689">MEFKTIDTALTDLMERKNKAYGNAYSQSYAEFGTTYAAIEVFNKVNRIKTLIKHPDISDNGEHLFDSFVDLRNYSELAIKEMIERGEVPKDVLSKYKIETE</sequence>
<keyword evidence="2" id="KW-1185">Reference proteome</keyword>
<evidence type="ECO:0008006" key="3">
    <source>
        <dbReference type="Google" id="ProtNLM"/>
    </source>
</evidence>
<dbReference type="RefSeq" id="WP_101850283.1">
    <property type="nucleotide sequence ID" value="NZ_CATOVC010000001.1"/>
</dbReference>
<proteinExistence type="predicted"/>
<accession>A0ABU9FHA7</accession>
<protein>
    <recommendedName>
        <fullName evidence="3">DUF1599 domain-containing protein</fullName>
    </recommendedName>
</protein>
<evidence type="ECO:0000313" key="2">
    <source>
        <dbReference type="Proteomes" id="UP001385848"/>
    </source>
</evidence>
<gene>
    <name evidence="1" type="ORF">AAC431_03235</name>
</gene>
<organism evidence="1 2">
    <name type="scientific">Lactobacillus jensenii</name>
    <dbReference type="NCBI Taxonomy" id="109790"/>
    <lineage>
        <taxon>Bacteria</taxon>
        <taxon>Bacillati</taxon>
        <taxon>Bacillota</taxon>
        <taxon>Bacilli</taxon>
        <taxon>Lactobacillales</taxon>
        <taxon>Lactobacillaceae</taxon>
        <taxon>Lactobacillus</taxon>
    </lineage>
</organism>
<dbReference type="EMBL" id="JBBVUL010000005">
    <property type="protein sequence ID" value="MEL0564938.1"/>
    <property type="molecule type" value="Genomic_DNA"/>
</dbReference>
<evidence type="ECO:0000313" key="1">
    <source>
        <dbReference type="EMBL" id="MEL0564938.1"/>
    </source>
</evidence>